<evidence type="ECO:0000313" key="12">
    <source>
        <dbReference type="Proteomes" id="UP001461341"/>
    </source>
</evidence>
<evidence type="ECO:0000256" key="4">
    <source>
        <dbReference type="ARBA" id="ARBA00001947"/>
    </source>
</evidence>
<dbReference type="EC" id="5.1.3.1" evidence="7 10"/>
<dbReference type="NCBIfam" id="NF004076">
    <property type="entry name" value="PRK05581.1-4"/>
    <property type="match status" value="1"/>
</dbReference>
<dbReference type="Proteomes" id="UP001461341">
    <property type="component" value="Chromosome"/>
</dbReference>
<dbReference type="PROSITE" id="PS01086">
    <property type="entry name" value="RIBUL_P_3_EPIMER_2"/>
    <property type="match status" value="1"/>
</dbReference>
<evidence type="ECO:0000256" key="2">
    <source>
        <dbReference type="ARBA" id="ARBA00001936"/>
    </source>
</evidence>
<evidence type="ECO:0000256" key="6">
    <source>
        <dbReference type="ARBA" id="ARBA00009541"/>
    </source>
</evidence>
<dbReference type="PROSITE" id="PS01085">
    <property type="entry name" value="RIBUL_P_3_EPIMER_1"/>
    <property type="match status" value="1"/>
</dbReference>
<evidence type="ECO:0000256" key="9">
    <source>
        <dbReference type="ARBA" id="ARBA00023235"/>
    </source>
</evidence>
<evidence type="ECO:0000313" key="11">
    <source>
        <dbReference type="EMBL" id="WZL75756.1"/>
    </source>
</evidence>
<evidence type="ECO:0000256" key="8">
    <source>
        <dbReference type="ARBA" id="ARBA00022723"/>
    </source>
</evidence>
<dbReference type="EMBL" id="CP121689">
    <property type="protein sequence ID" value="WZL75756.1"/>
    <property type="molecule type" value="Genomic_DNA"/>
</dbReference>
<sequence>MKISASLLSCDTAYLGDTVVELERAGVDFVHLDIMDGHYVENFAFSPKTVQDLRRITNLPLEVHLEIDNPERYITAFAEAGADLIIVQLDVCRHPIRILDTIHKYGKKAGLAVNPGDSFERIKYFAEYVDYVLLMSVEPGFGGQKFERSVMGKVRLVKTLFEECDYQIPVGLDGGVSLENIGAIREAGIEVVVVGTALFSQEPLSQVVAAFKGL</sequence>
<comment type="cofactor">
    <cofactor evidence="4">
        <name>Zn(2+)</name>
        <dbReference type="ChEBI" id="CHEBI:29105"/>
    </cofactor>
</comment>
<name>A0ABZ2YC79_9BACT</name>
<evidence type="ECO:0000256" key="3">
    <source>
        <dbReference type="ARBA" id="ARBA00001941"/>
    </source>
</evidence>
<comment type="cofactor">
    <cofactor evidence="3">
        <name>Co(2+)</name>
        <dbReference type="ChEBI" id="CHEBI:48828"/>
    </cofactor>
</comment>
<reference evidence="11 12" key="1">
    <citation type="submission" date="2023-03" db="EMBL/GenBank/DDBJ databases">
        <title>Novel Species.</title>
        <authorList>
            <person name="Ma S."/>
        </authorList>
    </citation>
    <scope>NUCLEOTIDE SEQUENCE [LARGE SCALE GENOMIC DNA]</scope>
    <source>
        <strain evidence="11 12">B11</strain>
    </source>
</reference>
<dbReference type="InterPro" id="IPR000056">
    <property type="entry name" value="Ribul_P_3_epim-like"/>
</dbReference>
<evidence type="ECO:0000256" key="7">
    <source>
        <dbReference type="ARBA" id="ARBA00013188"/>
    </source>
</evidence>
<evidence type="ECO:0000256" key="1">
    <source>
        <dbReference type="ARBA" id="ARBA00001782"/>
    </source>
</evidence>
<protein>
    <recommendedName>
        <fullName evidence="7 10">Ribulose-phosphate 3-epimerase</fullName>
        <ecNumber evidence="7 10">5.1.3.1</ecNumber>
    </recommendedName>
</protein>
<keyword evidence="12" id="KW-1185">Reference proteome</keyword>
<dbReference type="InterPro" id="IPR013785">
    <property type="entry name" value="Aldolase_TIM"/>
</dbReference>
<comment type="similarity">
    <text evidence="6">Belongs to the ribulose-phosphate 3-epimerase family.</text>
</comment>
<dbReference type="SUPFAM" id="SSF51366">
    <property type="entry name" value="Ribulose-phoshate binding barrel"/>
    <property type="match status" value="1"/>
</dbReference>
<dbReference type="GO" id="GO:0004750">
    <property type="term" value="F:D-ribulose-phosphate 3-epimerase activity"/>
    <property type="evidence" value="ECO:0007669"/>
    <property type="project" value="UniProtKB-EC"/>
</dbReference>
<dbReference type="Pfam" id="PF00834">
    <property type="entry name" value="Ribul_P_3_epim"/>
    <property type="match status" value="1"/>
</dbReference>
<gene>
    <name evidence="11" type="primary">rpe</name>
    <name evidence="11" type="ORF">QBE54_09220</name>
</gene>
<keyword evidence="9 11" id="KW-0413">Isomerase</keyword>
<comment type="cofactor">
    <cofactor evidence="2">
        <name>Mn(2+)</name>
        <dbReference type="ChEBI" id="CHEBI:29035"/>
    </cofactor>
</comment>
<keyword evidence="8" id="KW-0479">Metal-binding</keyword>
<comment type="cofactor">
    <cofactor evidence="5">
        <name>Fe(2+)</name>
        <dbReference type="ChEBI" id="CHEBI:29033"/>
    </cofactor>
</comment>
<organism evidence="11 12">
    <name type="scientific">Thermatribacter velox</name>
    <dbReference type="NCBI Taxonomy" id="3039681"/>
    <lineage>
        <taxon>Bacteria</taxon>
        <taxon>Pseudomonadati</taxon>
        <taxon>Atribacterota</taxon>
        <taxon>Atribacteria</taxon>
        <taxon>Atribacterales</taxon>
        <taxon>Thermatribacteraceae</taxon>
        <taxon>Thermatribacter</taxon>
    </lineage>
</organism>
<evidence type="ECO:0000256" key="10">
    <source>
        <dbReference type="NCBIfam" id="TIGR01163"/>
    </source>
</evidence>
<evidence type="ECO:0000256" key="5">
    <source>
        <dbReference type="ARBA" id="ARBA00001954"/>
    </source>
</evidence>
<dbReference type="Gene3D" id="3.20.20.70">
    <property type="entry name" value="Aldolase class I"/>
    <property type="match status" value="1"/>
</dbReference>
<accession>A0ABZ2YC79</accession>
<dbReference type="CDD" id="cd00429">
    <property type="entry name" value="RPE"/>
    <property type="match status" value="1"/>
</dbReference>
<dbReference type="RefSeq" id="WP_369017906.1">
    <property type="nucleotide sequence ID" value="NZ_CP121689.1"/>
</dbReference>
<dbReference type="PANTHER" id="PTHR11749">
    <property type="entry name" value="RIBULOSE-5-PHOSPHATE-3-EPIMERASE"/>
    <property type="match status" value="1"/>
</dbReference>
<dbReference type="NCBIfam" id="TIGR01163">
    <property type="entry name" value="rpe"/>
    <property type="match status" value="1"/>
</dbReference>
<dbReference type="InterPro" id="IPR011060">
    <property type="entry name" value="RibuloseP-bd_barrel"/>
</dbReference>
<comment type="catalytic activity">
    <reaction evidence="1">
        <text>D-ribulose 5-phosphate = D-xylulose 5-phosphate</text>
        <dbReference type="Rhea" id="RHEA:13677"/>
        <dbReference type="ChEBI" id="CHEBI:57737"/>
        <dbReference type="ChEBI" id="CHEBI:58121"/>
        <dbReference type="EC" id="5.1.3.1"/>
    </reaction>
</comment>
<dbReference type="InterPro" id="IPR026019">
    <property type="entry name" value="Ribul_P_3_epim"/>
</dbReference>
<proteinExistence type="inferred from homology"/>